<dbReference type="InterPro" id="IPR000045">
    <property type="entry name" value="Prepilin_IV_endopep_pep"/>
</dbReference>
<dbReference type="EMBL" id="JACYWE010000001">
    <property type="protein sequence ID" value="MBD8505297.1"/>
    <property type="molecule type" value="Genomic_DNA"/>
</dbReference>
<name>A0A927PLE6_9ACTN</name>
<dbReference type="Proteomes" id="UP000642993">
    <property type="component" value="Unassembled WGS sequence"/>
</dbReference>
<keyword evidence="1" id="KW-1133">Transmembrane helix</keyword>
<dbReference type="Pfam" id="PF01478">
    <property type="entry name" value="Peptidase_A24"/>
    <property type="match status" value="1"/>
</dbReference>
<keyword evidence="1" id="KW-0812">Transmembrane</keyword>
<feature type="domain" description="Prepilin type IV endopeptidase peptidase" evidence="2">
    <location>
        <begin position="8"/>
        <end position="100"/>
    </location>
</feature>
<feature type="transmembrane region" description="Helical" evidence="1">
    <location>
        <begin position="25"/>
        <end position="43"/>
    </location>
</feature>
<proteinExistence type="predicted"/>
<dbReference type="GO" id="GO:0004190">
    <property type="term" value="F:aspartic-type endopeptidase activity"/>
    <property type="evidence" value="ECO:0007669"/>
    <property type="project" value="InterPro"/>
</dbReference>
<dbReference type="RefSeq" id="WP_192037754.1">
    <property type="nucleotide sequence ID" value="NZ_JACYWE010000001.1"/>
</dbReference>
<keyword evidence="4" id="KW-1185">Reference proteome</keyword>
<feature type="transmembrane region" description="Helical" evidence="1">
    <location>
        <begin position="136"/>
        <end position="158"/>
    </location>
</feature>
<comment type="caution">
    <text evidence="3">The sequence shown here is derived from an EMBL/GenBank/DDBJ whole genome shotgun (WGS) entry which is preliminary data.</text>
</comment>
<dbReference type="Gene3D" id="1.20.120.1220">
    <property type="match status" value="1"/>
</dbReference>
<gene>
    <name evidence="3" type="ORF">HT102_02170</name>
</gene>
<dbReference type="GO" id="GO:0016020">
    <property type="term" value="C:membrane"/>
    <property type="evidence" value="ECO:0007669"/>
    <property type="project" value="InterPro"/>
</dbReference>
<evidence type="ECO:0000313" key="3">
    <source>
        <dbReference type="EMBL" id="MBD8505297.1"/>
    </source>
</evidence>
<evidence type="ECO:0000313" key="4">
    <source>
        <dbReference type="Proteomes" id="UP000642993"/>
    </source>
</evidence>
<dbReference type="AlphaFoldDB" id="A0A927PLE6"/>
<evidence type="ECO:0000259" key="2">
    <source>
        <dbReference type="Pfam" id="PF01478"/>
    </source>
</evidence>
<accession>A0A927PLE6</accession>
<keyword evidence="1" id="KW-0472">Membrane</keyword>
<organism evidence="3 4">
    <name type="scientific">Lolliginicoccus lacisalsi</name>
    <dbReference type="NCBI Taxonomy" id="2742202"/>
    <lineage>
        <taxon>Bacteria</taxon>
        <taxon>Bacillati</taxon>
        <taxon>Actinomycetota</taxon>
        <taxon>Actinomycetes</taxon>
        <taxon>Mycobacteriales</taxon>
        <taxon>Hoyosellaceae</taxon>
        <taxon>Lolliginicoccus</taxon>
    </lineage>
</organism>
<protein>
    <submittedName>
        <fullName evidence="3">Prepilin peptidase</fullName>
    </submittedName>
</protein>
<evidence type="ECO:0000256" key="1">
    <source>
        <dbReference type="SAM" id="Phobius"/>
    </source>
</evidence>
<reference evidence="3" key="1">
    <citation type="submission" date="2020-09" db="EMBL/GenBank/DDBJ databases">
        <title>Hoyosella lacisalsi sp. nov., a halotolerant actinobacterium isolated from soil of Lake Gudzhirganskoe.</title>
        <authorList>
            <person name="Yang Q."/>
            <person name="Guo P.Y."/>
            <person name="Liu S.W."/>
            <person name="Li F.N."/>
            <person name="Sun C.H."/>
        </authorList>
    </citation>
    <scope>NUCLEOTIDE SEQUENCE</scope>
    <source>
        <strain evidence="3">G463</strain>
    </source>
</reference>
<feature type="transmembrane region" description="Helical" evidence="1">
    <location>
        <begin position="93"/>
        <end position="115"/>
    </location>
</feature>
<sequence>MLVLAAAAVPWMAILAWFDLRQHRLPNGLTLGGAVVILAVSIVMGQGLPALAGGLLLGLLYLVPHVLSPRSMGGGDVKLALGLGALAGPHGPVAWFIVALGAPVLTILAGAAIAARERGGGAGARLGRIRLPHGPSLCGATALALILAHGAALAQGMVPGPS</sequence>